<protein>
    <recommendedName>
        <fullName evidence="3">Aminotransferase class I/classII large domain-containing protein</fullName>
    </recommendedName>
</protein>
<dbReference type="Gramene" id="KCW68601">
    <property type="protein sequence ID" value="KCW68601"/>
    <property type="gene ID" value="EUGRSUZ_F02211"/>
</dbReference>
<dbReference type="InParanoid" id="A0A059BRN0"/>
<dbReference type="PROSITE" id="PS00105">
    <property type="entry name" value="AA_TRANSFER_CLASS_1"/>
    <property type="match status" value="1"/>
</dbReference>
<dbReference type="CDD" id="cd00609">
    <property type="entry name" value="AAT_like"/>
    <property type="match status" value="1"/>
</dbReference>
<dbReference type="InterPro" id="IPR050478">
    <property type="entry name" value="Ethylene_sulfur-biosynth"/>
</dbReference>
<comment type="similarity">
    <text evidence="1">Belongs to the class-I pyridoxal-phosphate-dependent aminotransferase family.</text>
</comment>
<dbReference type="EMBL" id="KK198758">
    <property type="protein sequence ID" value="KCW68601.1"/>
    <property type="molecule type" value="Genomic_DNA"/>
</dbReference>
<keyword evidence="2" id="KW-0663">Pyridoxal phosphate</keyword>
<dbReference type="PANTHER" id="PTHR43795">
    <property type="entry name" value="BIFUNCTIONAL ASPARTATE AMINOTRANSFERASE AND GLUTAMATE/ASPARTATE-PREPHENATE AMINOTRANSFERASE-RELATED"/>
    <property type="match status" value="1"/>
</dbReference>
<evidence type="ECO:0000259" key="3">
    <source>
        <dbReference type="Pfam" id="PF00155"/>
    </source>
</evidence>
<dbReference type="FunFam" id="3.90.1150.10:FF:000038">
    <property type="entry name" value="1-aminocyclopropane-1-carboxylate synthase 2"/>
    <property type="match status" value="1"/>
</dbReference>
<proteinExistence type="inferred from homology"/>
<feature type="domain" description="Aminotransferase class I/classII large" evidence="3">
    <location>
        <begin position="39"/>
        <end position="424"/>
    </location>
</feature>
<evidence type="ECO:0000256" key="2">
    <source>
        <dbReference type="ARBA" id="ARBA00022898"/>
    </source>
</evidence>
<dbReference type="AlphaFoldDB" id="A0A059BRN0"/>
<dbReference type="eggNOG" id="KOG0256">
    <property type="taxonomic scope" value="Eukaryota"/>
</dbReference>
<dbReference type="Gene3D" id="3.40.640.10">
    <property type="entry name" value="Type I PLP-dependent aspartate aminotransferase-like (Major domain)"/>
    <property type="match status" value="1"/>
</dbReference>
<dbReference type="InterPro" id="IPR004838">
    <property type="entry name" value="NHTrfase_class1_PyrdxlP-BS"/>
</dbReference>
<accession>A0A059BRN0</accession>
<dbReference type="SUPFAM" id="SSF53383">
    <property type="entry name" value="PLP-dependent transferases"/>
    <property type="match status" value="1"/>
</dbReference>
<dbReference type="Gene3D" id="3.90.1150.10">
    <property type="entry name" value="Aspartate Aminotransferase, domain 1"/>
    <property type="match status" value="1"/>
</dbReference>
<organism evidence="4">
    <name type="scientific">Eucalyptus grandis</name>
    <name type="common">Flooded gum</name>
    <dbReference type="NCBI Taxonomy" id="71139"/>
    <lineage>
        <taxon>Eukaryota</taxon>
        <taxon>Viridiplantae</taxon>
        <taxon>Streptophyta</taxon>
        <taxon>Embryophyta</taxon>
        <taxon>Tracheophyta</taxon>
        <taxon>Spermatophyta</taxon>
        <taxon>Magnoliopsida</taxon>
        <taxon>eudicotyledons</taxon>
        <taxon>Gunneridae</taxon>
        <taxon>Pentapetalae</taxon>
        <taxon>rosids</taxon>
        <taxon>malvids</taxon>
        <taxon>Myrtales</taxon>
        <taxon>Myrtaceae</taxon>
        <taxon>Myrtoideae</taxon>
        <taxon>Eucalypteae</taxon>
        <taxon>Eucalyptus</taxon>
    </lineage>
</organism>
<dbReference type="InterPro" id="IPR015424">
    <property type="entry name" value="PyrdxlP-dep_Trfase"/>
</dbReference>
<dbReference type="GO" id="GO:0016847">
    <property type="term" value="F:1-aminocyclopropane-1-carboxylate synthase activity"/>
    <property type="evidence" value="ECO:0007669"/>
    <property type="project" value="UniProtKB-ARBA"/>
</dbReference>
<evidence type="ECO:0000256" key="1">
    <source>
        <dbReference type="ARBA" id="ARBA00007441"/>
    </source>
</evidence>
<dbReference type="PANTHER" id="PTHR43795:SF44">
    <property type="entry name" value="1-AMINOCYCLOPROPANE-1-CARBOXYLATE SYNTHASE 3-LIKE"/>
    <property type="match status" value="1"/>
</dbReference>
<dbReference type="OMA" id="LITFAMT"/>
<dbReference type="InterPro" id="IPR015421">
    <property type="entry name" value="PyrdxlP-dep_Trfase_major"/>
</dbReference>
<evidence type="ECO:0000313" key="4">
    <source>
        <dbReference type="EMBL" id="KCW68601.1"/>
    </source>
</evidence>
<dbReference type="PRINTS" id="PR00753">
    <property type="entry name" value="ACCSYNTHASE"/>
</dbReference>
<gene>
    <name evidence="4" type="ORF">EUGRSUZ_F02211</name>
</gene>
<name>A0A059BRN0_EUCGR</name>
<dbReference type="Pfam" id="PF00155">
    <property type="entry name" value="Aminotran_1_2"/>
    <property type="match status" value="1"/>
</dbReference>
<dbReference type="GO" id="GO:0006520">
    <property type="term" value="P:amino acid metabolic process"/>
    <property type="evidence" value="ECO:0000318"/>
    <property type="project" value="GO_Central"/>
</dbReference>
<dbReference type="GO" id="GO:0008483">
    <property type="term" value="F:transaminase activity"/>
    <property type="evidence" value="ECO:0000318"/>
    <property type="project" value="GO_Central"/>
</dbReference>
<dbReference type="GO" id="GO:0030170">
    <property type="term" value="F:pyridoxal phosphate binding"/>
    <property type="evidence" value="ECO:0007669"/>
    <property type="project" value="InterPro"/>
</dbReference>
<reference evidence="4" key="1">
    <citation type="submission" date="2013-07" db="EMBL/GenBank/DDBJ databases">
        <title>The genome of Eucalyptus grandis.</title>
        <authorList>
            <person name="Schmutz J."/>
            <person name="Hayes R."/>
            <person name="Myburg A."/>
            <person name="Tuskan G."/>
            <person name="Grattapaglia D."/>
            <person name="Rokhsar D.S."/>
        </authorList>
    </citation>
    <scope>NUCLEOTIDE SEQUENCE</scope>
    <source>
        <tissue evidence="4">Leaf extractions</tissue>
    </source>
</reference>
<sequence>MLSRKASCNSHGQDSYYFLGWEEYKKNPYDEVKNSSGIIQMGLAENQLSLDLVESWLERNPEATEFTNGGTTFRDIALFQDYHGLPAFKNALAGFMSRIRENKVSFDPDKLVLTAGTTSANEILMFCLAEPGDAFLVPTPYYPGFDRDLKWRTGVEIIPIHRSSSNGFKITESAMEEAFDHAQNQLNRTVKGLLITNPSNPLGTTMTRHELSQIIHFANAKNVHVISDEIYSGTVFDSPSFVSIVDLALQHENSHNGDDLSSRIHMVYSLSKDLGLPGFRAGAIYSNNEAVVSAATKMSSFGLVSSQTQHLLSSMLSDEKFVQKYLSENRTRIKTRKQMLVSGLKDLGIECLNSNAGLFCWVNMRKFLKSNTFEAEMELWRRLIYEVGWNVSPGSSFHCVEPGWFRMCFANMDERTLAVAMRRIGQKEI</sequence>
<dbReference type="InterPro" id="IPR015422">
    <property type="entry name" value="PyrdxlP-dep_Trfase_small"/>
</dbReference>
<dbReference type="STRING" id="71139.A0A059BRN0"/>
<dbReference type="InterPro" id="IPR004839">
    <property type="entry name" value="Aminotransferase_I/II_large"/>
</dbReference>